<comment type="caution">
    <text evidence="2">The sequence shown here is derived from an EMBL/GenBank/DDBJ whole genome shotgun (WGS) entry which is preliminary data.</text>
</comment>
<gene>
    <name evidence="2" type="ORF">Sviol_39350</name>
</gene>
<sequence>MSSTALAWFKSSYSGDSSGDCVEVALDWRKATYSSGSDGDCVEVAECWAKSSYSSGDGDSCIEVAATPATIHIRDSKNKSGPQLTLSPAAWGDFVAFAGRG</sequence>
<dbReference type="RefSeq" id="WP_189965186.1">
    <property type="nucleotide sequence ID" value="NZ_BMUA01000012.1"/>
</dbReference>
<dbReference type="Proteomes" id="UP001050808">
    <property type="component" value="Unassembled WGS sequence"/>
</dbReference>
<proteinExistence type="predicted"/>
<evidence type="ECO:0000313" key="2">
    <source>
        <dbReference type="EMBL" id="GHI39527.1"/>
    </source>
</evidence>
<dbReference type="InterPro" id="IPR007278">
    <property type="entry name" value="DUF397"/>
</dbReference>
<feature type="domain" description="DUF397" evidence="1">
    <location>
        <begin position="48"/>
        <end position="97"/>
    </location>
</feature>
<accession>A0ABQ3QQH7</accession>
<keyword evidence="3" id="KW-1185">Reference proteome</keyword>
<protein>
    <submittedName>
        <fullName evidence="2">Toxin</fullName>
    </submittedName>
</protein>
<organism evidence="2 3">
    <name type="scientific">Streptomyces violascens</name>
    <dbReference type="NCBI Taxonomy" id="67381"/>
    <lineage>
        <taxon>Bacteria</taxon>
        <taxon>Bacillati</taxon>
        <taxon>Actinomycetota</taxon>
        <taxon>Actinomycetes</taxon>
        <taxon>Kitasatosporales</taxon>
        <taxon>Streptomycetaceae</taxon>
        <taxon>Streptomyces</taxon>
    </lineage>
</organism>
<evidence type="ECO:0000313" key="3">
    <source>
        <dbReference type="Proteomes" id="UP001050808"/>
    </source>
</evidence>
<reference evidence="2" key="1">
    <citation type="submission" date="2024-05" db="EMBL/GenBank/DDBJ databases">
        <title>Whole genome shotgun sequence of Streptomyces violascens NBRC 12920.</title>
        <authorList>
            <person name="Komaki H."/>
            <person name="Tamura T."/>
        </authorList>
    </citation>
    <scope>NUCLEOTIDE SEQUENCE</scope>
    <source>
        <strain evidence="2">NBRC 12920</strain>
    </source>
</reference>
<evidence type="ECO:0000259" key="1">
    <source>
        <dbReference type="Pfam" id="PF04149"/>
    </source>
</evidence>
<dbReference type="Pfam" id="PF04149">
    <property type="entry name" value="DUF397"/>
    <property type="match status" value="3"/>
</dbReference>
<feature type="domain" description="DUF397" evidence="1">
    <location>
        <begin position="27"/>
        <end position="45"/>
    </location>
</feature>
<feature type="domain" description="DUF397" evidence="1">
    <location>
        <begin position="6"/>
        <end position="25"/>
    </location>
</feature>
<name>A0ABQ3QQH7_9ACTN</name>
<dbReference type="EMBL" id="BNDY01000013">
    <property type="protein sequence ID" value="GHI39527.1"/>
    <property type="molecule type" value="Genomic_DNA"/>
</dbReference>